<organism evidence="1 2">
    <name type="scientific">Anoxybacterium hadale</name>
    <dbReference type="NCBI Taxonomy" id="3408580"/>
    <lineage>
        <taxon>Bacteria</taxon>
        <taxon>Bacillati</taxon>
        <taxon>Bacillota</taxon>
        <taxon>Clostridia</taxon>
        <taxon>Peptostreptococcales</taxon>
        <taxon>Anaerovoracaceae</taxon>
        <taxon>Anoxybacterium</taxon>
    </lineage>
</organism>
<proteinExistence type="predicted"/>
<gene>
    <name evidence="1" type="ORF">FRZ06_07035</name>
</gene>
<protein>
    <submittedName>
        <fullName evidence="1">UDP-N-acetylmuramoyl-L-alanyl-D-glutamate--2, 6-diaminopimelate ligase</fullName>
    </submittedName>
</protein>
<sequence length="513" mass="58217">MMDDTKHSMIEYYQLLDKHQLVKHCEIKDGHKEWPIQYISFNSKDIKKNTLFVCKGSHFSAEYLKAAIRDGAVCYISETRYELSDGELPGGGVSCIIVNDIRKTMALLADYYYNQIWRDLNIVGITGTKGKSTTAYFMKFIMDEYLREKKKPLSAIISGIDNYDGIINEESHLTTPEAMELHKHFFNAASSGIEYLSMEVSSQALKYDRTLGVNFTVGCFLNIGEDHISDVEHSSFEDYLESKLRLFAQCENACININSDQIDRILEASKACPNVVTFGLDERADIFGYDIIKAGKNISFKVRTKNLEKDFEKEFKITMAGLFNVQNALAAISISYCLGIPMSFVAAGLKKARVSGRMEVYTGKKKKVQVIVDYAHNKMSFETLFQSTRKEYPDKKITIVFGCPGKKAVRRRQELGEIAGRYSDQVYITEEDAGEEPLLKICEEIAQHVEKQECSYAIIPDREEAIREAIVNADDNTIVLVTGKGRETRQKRGTLYIDTPSDVEYVKKYLGIN</sequence>
<keyword evidence="2" id="KW-1185">Reference proteome</keyword>
<accession>A0ACD1A9W7</accession>
<evidence type="ECO:0000313" key="2">
    <source>
        <dbReference type="Proteomes" id="UP000594014"/>
    </source>
</evidence>
<keyword evidence="1" id="KW-0436">Ligase</keyword>
<name>A0ACD1A9W7_9FIRM</name>
<evidence type="ECO:0000313" key="1">
    <source>
        <dbReference type="EMBL" id="QOX63114.1"/>
    </source>
</evidence>
<dbReference type="EMBL" id="CP042469">
    <property type="protein sequence ID" value="QOX63114.1"/>
    <property type="molecule type" value="Genomic_DNA"/>
</dbReference>
<reference evidence="1" key="1">
    <citation type="submission" date="2019-08" db="EMBL/GenBank/DDBJ databases">
        <title>Genome sequence of Clostridiales bacterium MT110.</title>
        <authorList>
            <person name="Cao J."/>
        </authorList>
    </citation>
    <scope>NUCLEOTIDE SEQUENCE</scope>
    <source>
        <strain evidence="1">MT110</strain>
    </source>
</reference>
<dbReference type="Proteomes" id="UP000594014">
    <property type="component" value="Chromosome"/>
</dbReference>